<dbReference type="AlphaFoldDB" id="A0A8T2L5K1"/>
<gene>
    <name evidence="2" type="ORF">AMEX_G18035</name>
</gene>
<feature type="region of interest" description="Disordered" evidence="1">
    <location>
        <begin position="640"/>
        <end position="677"/>
    </location>
</feature>
<sequence>MASRSQTCPICRSTYANLSQHVVHFHNVANVTEKALILQLASGRVKGIFKCQVPGCGKSVKRLDRHHTEVHLDIDPEILRSTLASAKYEYVLGKLAELRSSRPAIPMTTVLDIGFQPGLGVPPVPGPSSVPSPSSAPAPSSAPDPSSRPTCRPTPSSQPTPESQSTPESRPGPSCQLFPASQLAPCADQEEEGDDGELCNDPRCAKLLRQYKEKLLAAEKAAQGPVACTGPCTNPECLIKDGELAKLVRLFKSSPSLKTRKKFSRRQEFAKGDNPKYEKMLIKFSSFCSGCNPSAKKKDNVATAVSHVRRFLIFVGQGKLLRGDFSFLKESSCIGNWTTMLAEDNLKSTTIKIHLINLKKFLNYLSHMPISETKLSGMDFRRLQLEIQARLKDLSVSVTTHRQKIRKQLRQNIVSKKDLREFRAEVRKLLQKKLSKYISINNFNNSFHKTLGVIVFLFFSGALQGDPNWSTLEQVFGLLSGYFISFSGHRRGVLQNMLVSEVQEADFEGTKGIIEVQSHKSASTYGHAQLSITQEEYSWFTSLLDIREGLPGGESPYFFFNRAGGPCKRLLGMFQTEWTRMGFGGIFTFKNLRTSVVHHNKDISPKKRQRIHRAMCHSEAVASKFYTAQPSAVEAAEVREFQEGPDTSPPRPSTSLHTDEPLSTVKRSRRRLFVRSSSSSSSSEMEFLEKGYRSDVSGASSESIPIQSSSQMVSLDTAPSRDPLILQSPVKPLRSTSNYHIIGQDPSPGHCYLGHPIRVHVNDVPLITSQTSPRVKLVRVDEGRHKIVTSINSSSDEDNVLSSEVIPSFTF</sequence>
<accession>A0A8T2L5K1</accession>
<feature type="region of interest" description="Disordered" evidence="1">
    <location>
        <begin position="122"/>
        <end position="179"/>
    </location>
</feature>
<organism evidence="2 3">
    <name type="scientific">Astyanax mexicanus</name>
    <name type="common">Blind cave fish</name>
    <name type="synonym">Astyanax fasciatus mexicanus</name>
    <dbReference type="NCBI Taxonomy" id="7994"/>
    <lineage>
        <taxon>Eukaryota</taxon>
        <taxon>Metazoa</taxon>
        <taxon>Chordata</taxon>
        <taxon>Craniata</taxon>
        <taxon>Vertebrata</taxon>
        <taxon>Euteleostomi</taxon>
        <taxon>Actinopterygii</taxon>
        <taxon>Neopterygii</taxon>
        <taxon>Teleostei</taxon>
        <taxon>Ostariophysi</taxon>
        <taxon>Characiformes</taxon>
        <taxon>Characoidei</taxon>
        <taxon>Acestrorhamphidae</taxon>
        <taxon>Acestrorhamphinae</taxon>
        <taxon>Astyanax</taxon>
    </lineage>
</organism>
<proteinExistence type="predicted"/>
<name>A0A8T2L5K1_ASTMX</name>
<dbReference type="EMBL" id="JAICCE010000015">
    <property type="protein sequence ID" value="KAG9267218.1"/>
    <property type="molecule type" value="Genomic_DNA"/>
</dbReference>
<protein>
    <submittedName>
        <fullName evidence="2">Uncharacterized protein</fullName>
    </submittedName>
</protein>
<dbReference type="Proteomes" id="UP000752171">
    <property type="component" value="Unassembled WGS sequence"/>
</dbReference>
<feature type="compositionally biased region" description="Low complexity" evidence="1">
    <location>
        <begin position="143"/>
        <end position="171"/>
    </location>
</feature>
<evidence type="ECO:0000256" key="1">
    <source>
        <dbReference type="SAM" id="MobiDB-lite"/>
    </source>
</evidence>
<evidence type="ECO:0000313" key="2">
    <source>
        <dbReference type="EMBL" id="KAG9267218.1"/>
    </source>
</evidence>
<evidence type="ECO:0000313" key="3">
    <source>
        <dbReference type="Proteomes" id="UP000752171"/>
    </source>
</evidence>
<comment type="caution">
    <text evidence="2">The sequence shown here is derived from an EMBL/GenBank/DDBJ whole genome shotgun (WGS) entry which is preliminary data.</text>
</comment>
<feature type="compositionally biased region" description="Pro residues" evidence="1">
    <location>
        <begin position="122"/>
        <end position="142"/>
    </location>
</feature>
<reference evidence="2 3" key="1">
    <citation type="submission" date="2021-07" db="EMBL/GenBank/DDBJ databases">
        <authorList>
            <person name="Imarazene B."/>
            <person name="Zahm M."/>
            <person name="Klopp C."/>
            <person name="Cabau C."/>
            <person name="Beille S."/>
            <person name="Jouanno E."/>
            <person name="Castinel A."/>
            <person name="Lluch J."/>
            <person name="Gil L."/>
            <person name="Kuchtly C."/>
            <person name="Lopez Roques C."/>
            <person name="Donnadieu C."/>
            <person name="Parrinello H."/>
            <person name="Journot L."/>
            <person name="Du K."/>
            <person name="Schartl M."/>
            <person name="Retaux S."/>
            <person name="Guiguen Y."/>
        </authorList>
    </citation>
    <scope>NUCLEOTIDE SEQUENCE [LARGE SCALE GENOMIC DNA]</scope>
    <source>
        <strain evidence="2">Pach_M1</strain>
        <tissue evidence="2">Testis</tissue>
    </source>
</reference>